<evidence type="ECO:0000313" key="1">
    <source>
        <dbReference type="EMBL" id="RBP47617.1"/>
    </source>
</evidence>
<dbReference type="EMBL" id="QNRR01000001">
    <property type="protein sequence ID" value="RBP47617.1"/>
    <property type="molecule type" value="Genomic_DNA"/>
</dbReference>
<dbReference type="Proteomes" id="UP000253426">
    <property type="component" value="Unassembled WGS sequence"/>
</dbReference>
<accession>A0A366HU51</accession>
<name>A0A366HU51_9BACT</name>
<evidence type="ECO:0008006" key="3">
    <source>
        <dbReference type="Google" id="ProtNLM"/>
    </source>
</evidence>
<keyword evidence="2" id="KW-1185">Reference proteome</keyword>
<reference evidence="1 2" key="1">
    <citation type="submission" date="2018-06" db="EMBL/GenBank/DDBJ databases">
        <title>Genomic Encyclopedia of Type Strains, Phase IV (KMG-IV): sequencing the most valuable type-strain genomes for metagenomic binning, comparative biology and taxonomic classification.</title>
        <authorList>
            <person name="Goeker M."/>
        </authorList>
    </citation>
    <scope>NUCLEOTIDE SEQUENCE [LARGE SCALE GENOMIC DNA]</scope>
    <source>
        <strain evidence="1 2">DSM 25532</strain>
    </source>
</reference>
<gene>
    <name evidence="1" type="ORF">DES53_101414</name>
</gene>
<evidence type="ECO:0000313" key="2">
    <source>
        <dbReference type="Proteomes" id="UP000253426"/>
    </source>
</evidence>
<organism evidence="1 2">
    <name type="scientific">Roseimicrobium gellanilyticum</name>
    <dbReference type="NCBI Taxonomy" id="748857"/>
    <lineage>
        <taxon>Bacteria</taxon>
        <taxon>Pseudomonadati</taxon>
        <taxon>Verrucomicrobiota</taxon>
        <taxon>Verrucomicrobiia</taxon>
        <taxon>Verrucomicrobiales</taxon>
        <taxon>Verrucomicrobiaceae</taxon>
        <taxon>Roseimicrobium</taxon>
    </lineage>
</organism>
<sequence>MPGQSSGMGIGQRLLARFAEPSNFLSRMNYPLQLRFKILALAPQIYVQDAGGQEVCYVKQKLFKFREKVEVFTDSSRKSLLATIQADRIIDFNANYAFRTPEGVQIGSVRRRGLRSLWKAHYEILDGNGQVAYDIREENPWAKILDSMLGDIPIVGLFTGFFCHPKYSISRQGSAVMRFTKNRAFLESSFNIEKLGDLPAQDELPIILSLLMFGLLERSRG</sequence>
<dbReference type="InterPro" id="IPR007612">
    <property type="entry name" value="LOR"/>
</dbReference>
<proteinExistence type="predicted"/>
<dbReference type="InterPro" id="IPR025659">
    <property type="entry name" value="Tubby-like_C"/>
</dbReference>
<dbReference type="Pfam" id="PF04525">
    <property type="entry name" value="LOR"/>
    <property type="match status" value="1"/>
</dbReference>
<dbReference type="SUPFAM" id="SSF54518">
    <property type="entry name" value="Tubby C-terminal domain-like"/>
    <property type="match status" value="1"/>
</dbReference>
<comment type="caution">
    <text evidence="1">The sequence shown here is derived from an EMBL/GenBank/DDBJ whole genome shotgun (WGS) entry which is preliminary data.</text>
</comment>
<dbReference type="AlphaFoldDB" id="A0A366HU51"/>
<protein>
    <recommendedName>
        <fullName evidence="3">Scramblase</fullName>
    </recommendedName>
</protein>